<dbReference type="InterPro" id="IPR051131">
    <property type="entry name" value="NEK_Ser/Thr_kinase_NIMA"/>
</dbReference>
<keyword evidence="3" id="KW-0723">Serine/threonine-protein kinase</keyword>
<feature type="compositionally biased region" description="Polar residues" evidence="11">
    <location>
        <begin position="385"/>
        <end position="395"/>
    </location>
</feature>
<comment type="catalytic activity">
    <reaction evidence="9">
        <text>L-seryl-[protein] + ATP = O-phospho-L-seryl-[protein] + ADP + H(+)</text>
        <dbReference type="Rhea" id="RHEA:17989"/>
        <dbReference type="Rhea" id="RHEA-COMP:9863"/>
        <dbReference type="Rhea" id="RHEA-COMP:11604"/>
        <dbReference type="ChEBI" id="CHEBI:15378"/>
        <dbReference type="ChEBI" id="CHEBI:29999"/>
        <dbReference type="ChEBI" id="CHEBI:30616"/>
        <dbReference type="ChEBI" id="CHEBI:83421"/>
        <dbReference type="ChEBI" id="CHEBI:456216"/>
        <dbReference type="EC" id="2.7.11.1"/>
    </reaction>
</comment>
<feature type="compositionally biased region" description="Low complexity" evidence="11">
    <location>
        <begin position="551"/>
        <end position="579"/>
    </location>
</feature>
<reference evidence="13" key="1">
    <citation type="submission" date="2021-01" db="EMBL/GenBank/DDBJ databases">
        <authorList>
            <person name="Corre E."/>
            <person name="Pelletier E."/>
            <person name="Niang G."/>
            <person name="Scheremetjew M."/>
            <person name="Finn R."/>
            <person name="Kale V."/>
            <person name="Holt S."/>
            <person name="Cochrane G."/>
            <person name="Meng A."/>
            <person name="Brown T."/>
            <person name="Cohen L."/>
        </authorList>
    </citation>
    <scope>NUCLEOTIDE SEQUENCE</scope>
    <source>
        <strain evidence="13">CCMP1320</strain>
    </source>
</reference>
<dbReference type="EC" id="2.7.11.1" evidence="2"/>
<keyword evidence="4" id="KW-0808">Transferase</keyword>
<feature type="compositionally biased region" description="Low complexity" evidence="11">
    <location>
        <begin position="882"/>
        <end position="898"/>
    </location>
</feature>
<evidence type="ECO:0000256" key="8">
    <source>
        <dbReference type="ARBA" id="ARBA00047899"/>
    </source>
</evidence>
<protein>
    <recommendedName>
        <fullName evidence="2">non-specific serine/threonine protein kinase</fullName>
        <ecNumber evidence="2">2.7.11.1</ecNumber>
    </recommendedName>
</protein>
<dbReference type="SUPFAM" id="SSF56112">
    <property type="entry name" value="Protein kinase-like (PK-like)"/>
    <property type="match status" value="1"/>
</dbReference>
<feature type="region of interest" description="Disordered" evidence="11">
    <location>
        <begin position="372"/>
        <end position="428"/>
    </location>
</feature>
<evidence type="ECO:0000256" key="2">
    <source>
        <dbReference type="ARBA" id="ARBA00012513"/>
    </source>
</evidence>
<dbReference type="InterPro" id="IPR017441">
    <property type="entry name" value="Protein_kinase_ATP_BS"/>
</dbReference>
<organism evidence="13">
    <name type="scientific">Dunaliella tertiolecta</name>
    <name type="common">Green alga</name>
    <dbReference type="NCBI Taxonomy" id="3047"/>
    <lineage>
        <taxon>Eukaryota</taxon>
        <taxon>Viridiplantae</taxon>
        <taxon>Chlorophyta</taxon>
        <taxon>core chlorophytes</taxon>
        <taxon>Chlorophyceae</taxon>
        <taxon>CS clade</taxon>
        <taxon>Chlamydomonadales</taxon>
        <taxon>Dunaliellaceae</taxon>
        <taxon>Dunaliella</taxon>
    </lineage>
</organism>
<dbReference type="PROSITE" id="PS50011">
    <property type="entry name" value="PROTEIN_KINASE_DOM"/>
    <property type="match status" value="1"/>
</dbReference>
<proteinExistence type="inferred from homology"/>
<evidence type="ECO:0000256" key="11">
    <source>
        <dbReference type="SAM" id="MobiDB-lite"/>
    </source>
</evidence>
<gene>
    <name evidence="13" type="ORF">DTER00134_LOCUS12926</name>
</gene>
<dbReference type="InterPro" id="IPR000719">
    <property type="entry name" value="Prot_kinase_dom"/>
</dbReference>
<evidence type="ECO:0000256" key="1">
    <source>
        <dbReference type="ARBA" id="ARBA00010886"/>
    </source>
</evidence>
<evidence type="ECO:0000256" key="5">
    <source>
        <dbReference type="ARBA" id="ARBA00022741"/>
    </source>
</evidence>
<feature type="region of interest" description="Disordered" evidence="11">
    <location>
        <begin position="719"/>
        <end position="745"/>
    </location>
</feature>
<feature type="domain" description="Protein kinase" evidence="12">
    <location>
        <begin position="9"/>
        <end position="262"/>
    </location>
</feature>
<feature type="compositionally biased region" description="Low complexity" evidence="11">
    <location>
        <begin position="593"/>
        <end position="612"/>
    </location>
</feature>
<feature type="compositionally biased region" description="Low complexity" evidence="11">
    <location>
        <begin position="414"/>
        <end position="428"/>
    </location>
</feature>
<feature type="compositionally biased region" description="Acidic residues" evidence="11">
    <location>
        <begin position="868"/>
        <end position="881"/>
    </location>
</feature>
<dbReference type="PANTHER" id="PTHR44899">
    <property type="entry name" value="CAMK FAMILY PROTEIN KINASE"/>
    <property type="match status" value="1"/>
</dbReference>
<feature type="compositionally biased region" description="Low complexity" evidence="11">
    <location>
        <begin position="720"/>
        <end position="733"/>
    </location>
</feature>
<evidence type="ECO:0000313" key="13">
    <source>
        <dbReference type="EMBL" id="CAE0497853.1"/>
    </source>
</evidence>
<dbReference type="Gene3D" id="3.30.200.20">
    <property type="entry name" value="Phosphorylase Kinase, domain 1"/>
    <property type="match status" value="1"/>
</dbReference>
<dbReference type="Gene3D" id="1.10.510.10">
    <property type="entry name" value="Transferase(Phosphotransferase) domain 1"/>
    <property type="match status" value="1"/>
</dbReference>
<feature type="compositionally biased region" description="Acidic residues" evidence="11">
    <location>
        <begin position="977"/>
        <end position="995"/>
    </location>
</feature>
<feature type="region of interest" description="Disordered" evidence="11">
    <location>
        <begin position="303"/>
        <end position="333"/>
    </location>
</feature>
<feature type="compositionally biased region" description="Polar residues" evidence="11">
    <location>
        <begin position="613"/>
        <end position="648"/>
    </location>
</feature>
<feature type="region of interest" description="Disordered" evidence="11">
    <location>
        <begin position="456"/>
        <end position="477"/>
    </location>
</feature>
<dbReference type="AlphaFoldDB" id="A0A7S3VP02"/>
<dbReference type="InterPro" id="IPR011009">
    <property type="entry name" value="Kinase-like_dom_sf"/>
</dbReference>
<dbReference type="PROSITE" id="PS00107">
    <property type="entry name" value="PROTEIN_KINASE_ATP"/>
    <property type="match status" value="1"/>
</dbReference>
<name>A0A7S3VP02_DUNTE</name>
<feature type="region of interest" description="Disordered" evidence="11">
    <location>
        <begin position="828"/>
        <end position="1031"/>
    </location>
</feature>
<comment type="similarity">
    <text evidence="1">Belongs to the protein kinase superfamily. NEK Ser/Thr protein kinase family. NIMA subfamily.</text>
</comment>
<feature type="compositionally biased region" description="Acidic residues" evidence="11">
    <location>
        <begin position="951"/>
        <end position="970"/>
    </location>
</feature>
<evidence type="ECO:0000256" key="7">
    <source>
        <dbReference type="ARBA" id="ARBA00022840"/>
    </source>
</evidence>
<feature type="compositionally biased region" description="Acidic residues" evidence="11">
    <location>
        <begin position="899"/>
        <end position="918"/>
    </location>
</feature>
<dbReference type="GO" id="GO:0005524">
    <property type="term" value="F:ATP binding"/>
    <property type="evidence" value="ECO:0007669"/>
    <property type="project" value="UniProtKB-UniRule"/>
</dbReference>
<evidence type="ECO:0000256" key="4">
    <source>
        <dbReference type="ARBA" id="ARBA00022679"/>
    </source>
</evidence>
<evidence type="ECO:0000256" key="10">
    <source>
        <dbReference type="PROSITE-ProRule" id="PRU10141"/>
    </source>
</evidence>
<feature type="compositionally biased region" description="Polar residues" evidence="11">
    <location>
        <begin position="1000"/>
        <end position="1010"/>
    </location>
</feature>
<feature type="compositionally biased region" description="Acidic residues" evidence="11">
    <location>
        <begin position="833"/>
        <end position="855"/>
    </location>
</feature>
<keyword evidence="6" id="KW-0418">Kinase</keyword>
<dbReference type="Pfam" id="PF00069">
    <property type="entry name" value="Pkinase"/>
    <property type="match status" value="1"/>
</dbReference>
<sequence>MARSTYNDFIINEKIGSGSFGVVYKVIRKIDRNYYAMKEIDLQGMSRREQEECIRETRVLSSLDSDFIIKYYDSFLERGKLYIITEYAANGNLHEYIKHRQGQRFPEGLIWKLFCQILLGLNHMHRKKILHRDIKTLNVFLDHNSNVKLGDMGVAKIMSTQTCFAKTIVGTPYYLSPELCEDKPYNEKSDVWAMGVVVYECCQLKHPFDANSQGALILKILRGQYQPVTGYSPELCELVKKCLTLNPSRRPSTSKLLLDPLVRQKVIELGMSMPDKAALAAQHKKTKSSEGAAAQLLPTRQDQFNAGDAPFPHVIPRQLSRPAQGPHAKNQGQIHVTGDMERPPTVALQSTLPSQAGPAAQAMNHSKAFVFGGNPEAKAQKPHLQGSSLSSTCRATSHARAPSNPQDPLHSDALGSPPQQDKQQQLQQQVLPPLEIQVSVSGVCSTSGELPAEVADDECTDEDGPKTPQVPPPPAAGLEANWKVATQRQLVTAGCQRQQQQQQPSASTAGEHLGATRRAAAPCSAGAPRRDSATPLNATLKAASVQPGALRPGSACRPASARRPSSAAVPAASARPPSSNVLCPVRKSMGMATLPSSARPSSATRRAPSHSTITPFTPRQASQNGGPAPNKSQPATATSHGGTTSPPHSTVLLPPSLPHTADHTSLPTPPAHALLGKSADSSSLATKNNTLAPATPSLGATAVAPQREQHPVHAPLLTHASQQQGQQQQGASSPADHGQQGCNLPARRYSTPALCAHLLGLSHQQLQGEGQMVSQDADQGQQLMEHVGGEAAHFGGSGAKAMEVHGLQGEGSPVWCNVAGQGGGSEVLKQQEAMEEADEEEEEDEGSSPGGDDDNQALNPYWNIRDPGDEEDPGGDEEDGSEGSMAEGDSAESQGEGESYNDEEDEEGGEGEEEEGEEETCRLDDGGSWEDSVSPIDPCGGEEEGSRAEEYSDVDEGEKEEGEDGEDLYSDDGGSGFEEEEGEDEYDDDFEETDPEEARQSNGSSEQGPRSSRRARMHTFNGALTSSQRGRQVRMQHMRSAALIQRAACVDLIGEKAFLELYDLLSSHQVNESSMTELSRLVFKVRRLASLYLRVLIF</sequence>
<dbReference type="InterPro" id="IPR008271">
    <property type="entry name" value="Ser/Thr_kinase_AS"/>
</dbReference>
<feature type="binding site" evidence="10">
    <location>
        <position position="38"/>
    </location>
    <ligand>
        <name>ATP</name>
        <dbReference type="ChEBI" id="CHEBI:30616"/>
    </ligand>
</feature>
<keyword evidence="5 10" id="KW-0547">Nucleotide-binding</keyword>
<dbReference type="PROSITE" id="PS00108">
    <property type="entry name" value="PROTEIN_KINASE_ST"/>
    <property type="match status" value="1"/>
</dbReference>
<evidence type="ECO:0000256" key="3">
    <source>
        <dbReference type="ARBA" id="ARBA00022527"/>
    </source>
</evidence>
<dbReference type="FunFam" id="3.30.200.20:FF:000097">
    <property type="entry name" value="Probable serine/threonine-protein kinase nek1"/>
    <property type="match status" value="1"/>
</dbReference>
<feature type="compositionally biased region" description="Polar residues" evidence="11">
    <location>
        <begin position="679"/>
        <end position="692"/>
    </location>
</feature>
<dbReference type="EMBL" id="HBIP01021647">
    <property type="protein sequence ID" value="CAE0497853.1"/>
    <property type="molecule type" value="Transcribed_RNA"/>
</dbReference>
<dbReference type="SMART" id="SM00220">
    <property type="entry name" value="S_TKc"/>
    <property type="match status" value="1"/>
</dbReference>
<evidence type="ECO:0000256" key="9">
    <source>
        <dbReference type="ARBA" id="ARBA00048679"/>
    </source>
</evidence>
<keyword evidence="7 10" id="KW-0067">ATP-binding</keyword>
<comment type="catalytic activity">
    <reaction evidence="8">
        <text>L-threonyl-[protein] + ATP = O-phospho-L-threonyl-[protein] + ADP + H(+)</text>
        <dbReference type="Rhea" id="RHEA:46608"/>
        <dbReference type="Rhea" id="RHEA-COMP:11060"/>
        <dbReference type="Rhea" id="RHEA-COMP:11605"/>
        <dbReference type="ChEBI" id="CHEBI:15378"/>
        <dbReference type="ChEBI" id="CHEBI:30013"/>
        <dbReference type="ChEBI" id="CHEBI:30616"/>
        <dbReference type="ChEBI" id="CHEBI:61977"/>
        <dbReference type="ChEBI" id="CHEBI:456216"/>
        <dbReference type="EC" id="2.7.11.1"/>
    </reaction>
</comment>
<evidence type="ECO:0000259" key="12">
    <source>
        <dbReference type="PROSITE" id="PS50011"/>
    </source>
</evidence>
<evidence type="ECO:0000256" key="6">
    <source>
        <dbReference type="ARBA" id="ARBA00022777"/>
    </source>
</evidence>
<accession>A0A7S3VP02</accession>
<dbReference type="GO" id="GO:0004674">
    <property type="term" value="F:protein serine/threonine kinase activity"/>
    <property type="evidence" value="ECO:0007669"/>
    <property type="project" value="UniProtKB-KW"/>
</dbReference>
<feature type="region of interest" description="Disordered" evidence="11">
    <location>
        <begin position="493"/>
        <end position="697"/>
    </location>
</feature>
<dbReference type="PANTHER" id="PTHR44899:SF7">
    <property type="entry name" value="NIMA-RELATED KINASE"/>
    <property type="match status" value="1"/>
</dbReference>